<evidence type="ECO:0000256" key="1">
    <source>
        <dbReference type="SAM" id="Phobius"/>
    </source>
</evidence>
<comment type="caution">
    <text evidence="2">The sequence shown here is derived from an EMBL/GenBank/DDBJ whole genome shotgun (WGS) entry which is preliminary data.</text>
</comment>
<name>A0A8S3ZUV4_9EUPU</name>
<feature type="transmembrane region" description="Helical" evidence="1">
    <location>
        <begin position="49"/>
        <end position="71"/>
    </location>
</feature>
<dbReference type="AlphaFoldDB" id="A0A8S3ZUV4"/>
<keyword evidence="1" id="KW-0472">Membrane</keyword>
<keyword evidence="1" id="KW-0812">Transmembrane</keyword>
<accession>A0A8S3ZUV4</accession>
<proteinExistence type="predicted"/>
<dbReference type="OrthoDB" id="6202040at2759"/>
<sequence>MTIVHKSVRVLCRLFPRHKYGKNYTHLSQPLYRVNQQGVSQEQRKSGGWVIPATLVILGLGFSMFSTHQLVSGSDSVKMLSSFSGKK</sequence>
<evidence type="ECO:0000313" key="3">
    <source>
        <dbReference type="Proteomes" id="UP000678393"/>
    </source>
</evidence>
<dbReference type="Proteomes" id="UP000678393">
    <property type="component" value="Unassembled WGS sequence"/>
</dbReference>
<protein>
    <submittedName>
        <fullName evidence="2">Uncharacterized protein</fullName>
    </submittedName>
</protein>
<reference evidence="2" key="1">
    <citation type="submission" date="2021-04" db="EMBL/GenBank/DDBJ databases">
        <authorList>
            <consortium name="Molecular Ecology Group"/>
        </authorList>
    </citation>
    <scope>NUCLEOTIDE SEQUENCE</scope>
</reference>
<keyword evidence="3" id="KW-1185">Reference proteome</keyword>
<evidence type="ECO:0000313" key="2">
    <source>
        <dbReference type="EMBL" id="CAG5130321.1"/>
    </source>
</evidence>
<gene>
    <name evidence="2" type="ORF">CUNI_LOCUS15879</name>
</gene>
<keyword evidence="1" id="KW-1133">Transmembrane helix</keyword>
<dbReference type="EMBL" id="CAJHNH020003961">
    <property type="protein sequence ID" value="CAG5130321.1"/>
    <property type="molecule type" value="Genomic_DNA"/>
</dbReference>
<organism evidence="2 3">
    <name type="scientific">Candidula unifasciata</name>
    <dbReference type="NCBI Taxonomy" id="100452"/>
    <lineage>
        <taxon>Eukaryota</taxon>
        <taxon>Metazoa</taxon>
        <taxon>Spiralia</taxon>
        <taxon>Lophotrochozoa</taxon>
        <taxon>Mollusca</taxon>
        <taxon>Gastropoda</taxon>
        <taxon>Heterobranchia</taxon>
        <taxon>Euthyneura</taxon>
        <taxon>Panpulmonata</taxon>
        <taxon>Eupulmonata</taxon>
        <taxon>Stylommatophora</taxon>
        <taxon>Helicina</taxon>
        <taxon>Helicoidea</taxon>
        <taxon>Geomitridae</taxon>
        <taxon>Candidula</taxon>
    </lineage>
</organism>